<dbReference type="Proteomes" id="UP001160334">
    <property type="component" value="Unassembled WGS sequence"/>
</dbReference>
<dbReference type="Gene3D" id="3.30.420.40">
    <property type="match status" value="2"/>
</dbReference>
<proteinExistence type="predicted"/>
<evidence type="ECO:0000256" key="2">
    <source>
        <dbReference type="SAM" id="Phobius"/>
    </source>
</evidence>
<comment type="caution">
    <text evidence="3">The sequence shown here is derived from an EMBL/GenBank/DDBJ whole genome shotgun (WGS) entry which is preliminary data.</text>
</comment>
<keyword evidence="2" id="KW-0812">Transmembrane</keyword>
<gene>
    <name evidence="3" type="ORF">M2280_005541</name>
</gene>
<feature type="region of interest" description="Disordered" evidence="1">
    <location>
        <begin position="568"/>
        <end position="606"/>
    </location>
</feature>
<evidence type="ECO:0000313" key="3">
    <source>
        <dbReference type="EMBL" id="MDH6284283.1"/>
    </source>
</evidence>
<feature type="transmembrane region" description="Helical" evidence="2">
    <location>
        <begin position="400"/>
        <end position="421"/>
    </location>
</feature>
<name>A0ABT6MIY3_9NOCA</name>
<keyword evidence="4" id="KW-1185">Reference proteome</keyword>
<dbReference type="SUPFAM" id="SSF53067">
    <property type="entry name" value="Actin-like ATPase domain"/>
    <property type="match status" value="2"/>
</dbReference>
<keyword evidence="2" id="KW-0472">Membrane</keyword>
<accession>A0ABT6MIY3</accession>
<dbReference type="Gene3D" id="3.90.640.10">
    <property type="entry name" value="Actin, Chain A, domain 4"/>
    <property type="match status" value="1"/>
</dbReference>
<dbReference type="InterPro" id="IPR043129">
    <property type="entry name" value="ATPase_NBD"/>
</dbReference>
<evidence type="ECO:0000313" key="4">
    <source>
        <dbReference type="Proteomes" id="UP001160334"/>
    </source>
</evidence>
<keyword evidence="2" id="KW-1133">Transmembrane helix</keyword>
<evidence type="ECO:0008006" key="5">
    <source>
        <dbReference type="Google" id="ProtNLM"/>
    </source>
</evidence>
<feature type="compositionally biased region" description="Polar residues" evidence="1">
    <location>
        <begin position="579"/>
        <end position="598"/>
    </location>
</feature>
<dbReference type="EMBL" id="JARXVC010000020">
    <property type="protein sequence ID" value="MDH6284283.1"/>
    <property type="molecule type" value="Genomic_DNA"/>
</dbReference>
<sequence length="677" mass="70647">MRACRLGRRRPGERCSVEAENPGAIIRGMPCTALAIDIGTTTVTATVRDHHGRVANVSVDGTTTPSSYLVVDRGLPRPARPDDPLTMQQLGSIVDRLDVPSTVINGVSWSADTLLGILLNPVIAAAEKLLGQFPERIVLVVPFWWDQERKLRLQMAVHAALHRPSVIVPSDKAIAYAVPTPAVGEHRIAIDCCASTLAAVVLGGGERGTRVVASATTESGGDIFDRVLLADALIGVGHQELALDSRWAFAGVPRVRAGREALANYDQVRIMLPQPVGQITLSSAAVDATGSEYFTRAFGALFADLDATGRAAGDARSRSLLLHGGLAYDPAVSAAARPLSAAGAQVLPQPQHLLCRGALAFDAADRDSTADPDPVPELLAEPESVDEVRGTGRGWSKRTLAVYGGVGTLVVALAVGGGLALSSAMTGVSDVRDADLPAIAAAVLPGQSSISGTSLKTWSDGGDRDDPTTRSLSGKRLETLACGGSQPATGAEADGLRWEASRTFVSDGDKDTTTSWDAFDSSASENVVVTAAIVSRENRDSVWQEINRTNQRCPSTKDDLVRTIVVIPQDGSDPGPPTYSESLSAGQTPTTSPKSAETATRGAGQGGIMMSTHRQAWRGLIPASVAGSGKDMNVTCVLDVDGIVLRRACATATTSAKADKLAQSAVAAFNPTPEKAR</sequence>
<protein>
    <recommendedName>
        <fullName evidence="5">Hsp70 family protein</fullName>
    </recommendedName>
</protein>
<feature type="region of interest" description="Disordered" evidence="1">
    <location>
        <begin position="452"/>
        <end position="472"/>
    </location>
</feature>
<evidence type="ECO:0000256" key="1">
    <source>
        <dbReference type="SAM" id="MobiDB-lite"/>
    </source>
</evidence>
<reference evidence="3 4" key="1">
    <citation type="submission" date="2023-04" db="EMBL/GenBank/DDBJ databases">
        <title>Forest soil microbial communities from Buena Vista Peninsula, Colon Province, Panama.</title>
        <authorList>
            <person name="Bouskill N."/>
        </authorList>
    </citation>
    <scope>NUCLEOTIDE SEQUENCE [LARGE SCALE GENOMIC DNA]</scope>
    <source>
        <strain evidence="3 4">CFH S0262</strain>
    </source>
</reference>
<organism evidence="3 4">
    <name type="scientific">Prescottella agglutinans</name>
    <dbReference type="NCBI Taxonomy" id="1644129"/>
    <lineage>
        <taxon>Bacteria</taxon>
        <taxon>Bacillati</taxon>
        <taxon>Actinomycetota</taxon>
        <taxon>Actinomycetes</taxon>
        <taxon>Mycobacteriales</taxon>
        <taxon>Nocardiaceae</taxon>
        <taxon>Prescottella</taxon>
    </lineage>
</organism>